<dbReference type="Gene3D" id="3.10.20.30">
    <property type="match status" value="1"/>
</dbReference>
<dbReference type="InterPro" id="IPR012675">
    <property type="entry name" value="Beta-grasp_dom_sf"/>
</dbReference>
<dbReference type="PANTHER" id="PTHR34472:SF1">
    <property type="entry name" value="SULFUR CARRIER PROTEIN THIS"/>
    <property type="match status" value="1"/>
</dbReference>
<dbReference type="SUPFAM" id="SSF54285">
    <property type="entry name" value="MoaD/ThiS"/>
    <property type="match status" value="1"/>
</dbReference>
<reference evidence="1 2" key="1">
    <citation type="submission" date="2019-02" db="EMBL/GenBank/DDBJ databases">
        <title>Deep-cultivation of Planctomycetes and their phenomic and genomic characterization uncovers novel biology.</title>
        <authorList>
            <person name="Wiegand S."/>
            <person name="Jogler M."/>
            <person name="Boedeker C."/>
            <person name="Pinto D."/>
            <person name="Vollmers J."/>
            <person name="Rivas-Marin E."/>
            <person name="Kohn T."/>
            <person name="Peeters S.H."/>
            <person name="Heuer A."/>
            <person name="Rast P."/>
            <person name="Oberbeckmann S."/>
            <person name="Bunk B."/>
            <person name="Jeske O."/>
            <person name="Meyerdierks A."/>
            <person name="Storesund J.E."/>
            <person name="Kallscheuer N."/>
            <person name="Luecker S."/>
            <person name="Lage O.M."/>
            <person name="Pohl T."/>
            <person name="Merkel B.J."/>
            <person name="Hornburger P."/>
            <person name="Mueller R.-W."/>
            <person name="Bruemmer F."/>
            <person name="Labrenz M."/>
            <person name="Spormann A.M."/>
            <person name="Op den Camp H."/>
            <person name="Overmann J."/>
            <person name="Amann R."/>
            <person name="Jetten M.S.M."/>
            <person name="Mascher T."/>
            <person name="Medema M.H."/>
            <person name="Devos D.P."/>
            <person name="Kaster A.-K."/>
            <person name="Ovreas L."/>
            <person name="Rohde M."/>
            <person name="Galperin M.Y."/>
            <person name="Jogler C."/>
        </authorList>
    </citation>
    <scope>NUCLEOTIDE SEQUENCE [LARGE SCALE GENOMIC DNA]</scope>
    <source>
        <strain evidence="1 2">Spb1</strain>
    </source>
</reference>
<protein>
    <recommendedName>
        <fullName evidence="3">Sulfur carrier protein ThiS</fullName>
    </recommendedName>
</protein>
<dbReference type="EMBL" id="CP036299">
    <property type="protein sequence ID" value="QDV29136.1"/>
    <property type="molecule type" value="Genomic_DNA"/>
</dbReference>
<sequence length="78" mass="8539">MAELNAQQSPGEIVVTINSQERSLPVEMNLTQLIELLKLEPRYLAIELNGQVISRKLHATTRLTEGDVLEVVTLVGGG</sequence>
<evidence type="ECO:0000313" key="2">
    <source>
        <dbReference type="Proteomes" id="UP000315349"/>
    </source>
</evidence>
<dbReference type="PANTHER" id="PTHR34472">
    <property type="entry name" value="SULFUR CARRIER PROTEIN THIS"/>
    <property type="match status" value="1"/>
</dbReference>
<name>A0A518GKS2_9PLAN</name>
<proteinExistence type="predicted"/>
<dbReference type="AlphaFoldDB" id="A0A518GKS2"/>
<dbReference type="InterPro" id="IPR003749">
    <property type="entry name" value="ThiS/MoaD-like"/>
</dbReference>
<gene>
    <name evidence="1" type="ORF">Spb1_10050</name>
</gene>
<dbReference type="KEGG" id="peh:Spb1_10050"/>
<accession>A0A518GKS2</accession>
<keyword evidence="2" id="KW-1185">Reference proteome</keyword>
<dbReference type="Pfam" id="PF02597">
    <property type="entry name" value="ThiS"/>
    <property type="match status" value="1"/>
</dbReference>
<dbReference type="NCBIfam" id="TIGR01683">
    <property type="entry name" value="thiS"/>
    <property type="match status" value="1"/>
</dbReference>
<dbReference type="RefSeq" id="WP_145296598.1">
    <property type="nucleotide sequence ID" value="NZ_CP036299.1"/>
</dbReference>
<evidence type="ECO:0000313" key="1">
    <source>
        <dbReference type="EMBL" id="QDV29136.1"/>
    </source>
</evidence>
<dbReference type="InterPro" id="IPR016155">
    <property type="entry name" value="Mopterin_synth/thiamin_S_b"/>
</dbReference>
<dbReference type="InterPro" id="IPR010035">
    <property type="entry name" value="Thi_S"/>
</dbReference>
<dbReference type="OrthoDB" id="9798559at2"/>
<dbReference type="Proteomes" id="UP000315349">
    <property type="component" value="Chromosome"/>
</dbReference>
<evidence type="ECO:0008006" key="3">
    <source>
        <dbReference type="Google" id="ProtNLM"/>
    </source>
</evidence>
<dbReference type="CDD" id="cd00565">
    <property type="entry name" value="Ubl_ThiS"/>
    <property type="match status" value="1"/>
</dbReference>
<organism evidence="1 2">
    <name type="scientific">Planctopirus ephydatiae</name>
    <dbReference type="NCBI Taxonomy" id="2528019"/>
    <lineage>
        <taxon>Bacteria</taxon>
        <taxon>Pseudomonadati</taxon>
        <taxon>Planctomycetota</taxon>
        <taxon>Planctomycetia</taxon>
        <taxon>Planctomycetales</taxon>
        <taxon>Planctomycetaceae</taxon>
        <taxon>Planctopirus</taxon>
    </lineage>
</organism>